<dbReference type="OMA" id="ERMACGY"/>
<dbReference type="Proteomes" id="UP000594263">
    <property type="component" value="Unplaced"/>
</dbReference>
<evidence type="ECO:0000313" key="3">
    <source>
        <dbReference type="EnsemblPlants" id="Kaladp0008s0769.1.v1.1.CDS.1"/>
    </source>
</evidence>
<protein>
    <submittedName>
        <fullName evidence="3">Uncharacterized protein</fullName>
    </submittedName>
</protein>
<evidence type="ECO:0000256" key="1">
    <source>
        <dbReference type="ARBA" id="ARBA00034773"/>
    </source>
</evidence>
<evidence type="ECO:0000313" key="4">
    <source>
        <dbReference type="Proteomes" id="UP000594263"/>
    </source>
</evidence>
<name>A0A7N0SWF6_KALFE</name>
<dbReference type="AlphaFoldDB" id="A0A7N0SWF6"/>
<sequence length="122" mass="13749">MVEEFQESDVIFSDEYDSSSSNECDFSSRDRTGLPGSKVRKQKRKLKHKSGSVPIRIPRTSSAGSSTDSDEYEEEGSVTPPHLIVARRIEERMACGYGRPLKGREMSEVRNSILRMTGFLET</sequence>
<dbReference type="PANTHER" id="PTHR33083">
    <property type="entry name" value="EXPRESSED PROTEIN"/>
    <property type="match status" value="1"/>
</dbReference>
<accession>A0A7N0SWF6</accession>
<organism evidence="3 4">
    <name type="scientific">Kalanchoe fedtschenkoi</name>
    <name type="common">Lavender scallops</name>
    <name type="synonym">South American air plant</name>
    <dbReference type="NCBI Taxonomy" id="63787"/>
    <lineage>
        <taxon>Eukaryota</taxon>
        <taxon>Viridiplantae</taxon>
        <taxon>Streptophyta</taxon>
        <taxon>Embryophyta</taxon>
        <taxon>Tracheophyta</taxon>
        <taxon>Spermatophyta</taxon>
        <taxon>Magnoliopsida</taxon>
        <taxon>eudicotyledons</taxon>
        <taxon>Gunneridae</taxon>
        <taxon>Pentapetalae</taxon>
        <taxon>Saxifragales</taxon>
        <taxon>Crassulaceae</taxon>
        <taxon>Kalanchoe</taxon>
    </lineage>
</organism>
<evidence type="ECO:0000256" key="2">
    <source>
        <dbReference type="SAM" id="MobiDB-lite"/>
    </source>
</evidence>
<dbReference type="InterPro" id="IPR007608">
    <property type="entry name" value="Senescence_reg_S40"/>
</dbReference>
<keyword evidence="4" id="KW-1185">Reference proteome</keyword>
<dbReference type="PANTHER" id="PTHR33083:SF49">
    <property type="entry name" value="SENESCENCE REGULATOR"/>
    <property type="match status" value="1"/>
</dbReference>
<reference evidence="3" key="1">
    <citation type="submission" date="2021-01" db="UniProtKB">
        <authorList>
            <consortium name="EnsemblPlants"/>
        </authorList>
    </citation>
    <scope>IDENTIFICATION</scope>
</reference>
<comment type="similarity">
    <text evidence="1">Belongs to the senescence regulator S40 family.</text>
</comment>
<dbReference type="Pfam" id="PF04520">
    <property type="entry name" value="Senescence_reg"/>
    <property type="match status" value="1"/>
</dbReference>
<feature type="region of interest" description="Disordered" evidence="2">
    <location>
        <begin position="1"/>
        <end position="82"/>
    </location>
</feature>
<dbReference type="GO" id="GO:0010150">
    <property type="term" value="P:leaf senescence"/>
    <property type="evidence" value="ECO:0007669"/>
    <property type="project" value="UniProtKB-ARBA"/>
</dbReference>
<proteinExistence type="inferred from homology"/>
<dbReference type="Gramene" id="Kaladp0008s0769.1.v1.1">
    <property type="protein sequence ID" value="Kaladp0008s0769.1.v1.1.CDS.1"/>
    <property type="gene ID" value="Kaladp0008s0769.v1.1"/>
</dbReference>
<feature type="compositionally biased region" description="Basic residues" evidence="2">
    <location>
        <begin position="38"/>
        <end position="50"/>
    </location>
</feature>
<dbReference type="EnsemblPlants" id="Kaladp0008s0769.1.v1.1">
    <property type="protein sequence ID" value="Kaladp0008s0769.1.v1.1.CDS.1"/>
    <property type="gene ID" value="Kaladp0008s0769.v1.1"/>
</dbReference>
<feature type="compositionally biased region" description="Acidic residues" evidence="2">
    <location>
        <begin position="1"/>
        <end position="17"/>
    </location>
</feature>